<evidence type="ECO:0000256" key="1">
    <source>
        <dbReference type="SAM" id="MobiDB-lite"/>
    </source>
</evidence>
<feature type="non-terminal residue" evidence="2">
    <location>
        <position position="466"/>
    </location>
</feature>
<sequence length="466" mass="52238">ENSAASHPSRHTPALAIEYKAPHKLNRDEIVTGLEFEIQPEREVINKDGEGFSFASRSLAAAVVTQLFSYMIGKGIQYGYVCTGETFVFLFIPEDPTLVYYSVCVPNVDVLDGDVNGPYYTAIAQALAFILQALRVEPPPLSWYDAAQRLGTWVVEYEDVVPATPYKAQRWKGFKRSPIRTRSRCLPPDTVRRHSDDDDDDDEDDYNDDFHGGNDSSPSTTPNPSGRHGVEAAVADDARNTNRPYCTHRCLRGLAFGGLIDESCPNVHDHGRTHINRREFLRLIRDQLAVDRGHDADYMLLGLSGSRGSLFNIRLSSYGYTLVAKGVEEMDVALLRYENNIYNKMRAIQGKHVPVCVGGVDLTLPCYYDGGVFVHLLFLSWGGQPLSECSKQIKERAINATTTVFTELHAQVVLHFDAEPRNLLYDTQTSNLMVVDFERAQFQVYHGVLDDEIARKDCDVTGGRKF</sequence>
<protein>
    <recommendedName>
        <fullName evidence="4">Protein kinase domain-containing protein</fullName>
    </recommendedName>
</protein>
<dbReference type="InterPro" id="IPR011009">
    <property type="entry name" value="Kinase-like_dom_sf"/>
</dbReference>
<evidence type="ECO:0000313" key="3">
    <source>
        <dbReference type="Proteomes" id="UP000738349"/>
    </source>
</evidence>
<accession>A0A9P9JN21</accession>
<dbReference type="Gene3D" id="1.10.510.10">
    <property type="entry name" value="Transferase(Phosphotransferase) domain 1"/>
    <property type="match status" value="1"/>
</dbReference>
<dbReference type="OrthoDB" id="2156052at2759"/>
<evidence type="ECO:0008006" key="4">
    <source>
        <dbReference type="Google" id="ProtNLM"/>
    </source>
</evidence>
<proteinExistence type="predicted"/>
<name>A0A9P9JN21_9HYPO</name>
<dbReference type="SUPFAM" id="SSF56112">
    <property type="entry name" value="Protein kinase-like (PK-like)"/>
    <property type="match status" value="1"/>
</dbReference>
<dbReference type="Proteomes" id="UP000738349">
    <property type="component" value="Unassembled WGS sequence"/>
</dbReference>
<gene>
    <name evidence="2" type="ORF">EDB81DRAFT_897468</name>
</gene>
<keyword evidence="3" id="KW-1185">Reference proteome</keyword>
<feature type="compositionally biased region" description="Acidic residues" evidence="1">
    <location>
        <begin position="197"/>
        <end position="207"/>
    </location>
</feature>
<feature type="compositionally biased region" description="Low complexity" evidence="1">
    <location>
        <begin position="216"/>
        <end position="225"/>
    </location>
</feature>
<evidence type="ECO:0000313" key="2">
    <source>
        <dbReference type="EMBL" id="KAH7176275.1"/>
    </source>
</evidence>
<dbReference type="EMBL" id="JAGMUV010000001">
    <property type="protein sequence ID" value="KAH7176275.1"/>
    <property type="molecule type" value="Genomic_DNA"/>
</dbReference>
<dbReference type="AlphaFoldDB" id="A0A9P9JN21"/>
<reference evidence="2" key="1">
    <citation type="journal article" date="2021" name="Nat. Commun.">
        <title>Genetic determinants of endophytism in the Arabidopsis root mycobiome.</title>
        <authorList>
            <person name="Mesny F."/>
            <person name="Miyauchi S."/>
            <person name="Thiergart T."/>
            <person name="Pickel B."/>
            <person name="Atanasova L."/>
            <person name="Karlsson M."/>
            <person name="Huettel B."/>
            <person name="Barry K.W."/>
            <person name="Haridas S."/>
            <person name="Chen C."/>
            <person name="Bauer D."/>
            <person name="Andreopoulos W."/>
            <person name="Pangilinan J."/>
            <person name="LaButti K."/>
            <person name="Riley R."/>
            <person name="Lipzen A."/>
            <person name="Clum A."/>
            <person name="Drula E."/>
            <person name="Henrissat B."/>
            <person name="Kohler A."/>
            <person name="Grigoriev I.V."/>
            <person name="Martin F.M."/>
            <person name="Hacquard S."/>
        </authorList>
    </citation>
    <scope>NUCLEOTIDE SEQUENCE</scope>
    <source>
        <strain evidence="2">MPI-CAGE-AT-0147</strain>
    </source>
</reference>
<comment type="caution">
    <text evidence="2">The sequence shown here is derived from an EMBL/GenBank/DDBJ whole genome shotgun (WGS) entry which is preliminary data.</text>
</comment>
<organism evidence="2 3">
    <name type="scientific">Dactylonectria macrodidyma</name>
    <dbReference type="NCBI Taxonomy" id="307937"/>
    <lineage>
        <taxon>Eukaryota</taxon>
        <taxon>Fungi</taxon>
        <taxon>Dikarya</taxon>
        <taxon>Ascomycota</taxon>
        <taxon>Pezizomycotina</taxon>
        <taxon>Sordariomycetes</taxon>
        <taxon>Hypocreomycetidae</taxon>
        <taxon>Hypocreales</taxon>
        <taxon>Nectriaceae</taxon>
        <taxon>Dactylonectria</taxon>
    </lineage>
</organism>
<feature type="region of interest" description="Disordered" evidence="1">
    <location>
        <begin position="182"/>
        <end position="229"/>
    </location>
</feature>